<keyword evidence="2" id="KW-0813">Transport</keyword>
<evidence type="ECO:0008006" key="7">
    <source>
        <dbReference type="Google" id="ProtNLM"/>
    </source>
</evidence>
<accession>A0ABD4ABF5</accession>
<evidence type="ECO:0000313" key="5">
    <source>
        <dbReference type="EMBL" id="KIO74007.1"/>
    </source>
</evidence>
<dbReference type="Pfam" id="PF13416">
    <property type="entry name" value="SBP_bac_8"/>
    <property type="match status" value="1"/>
</dbReference>
<dbReference type="InterPro" id="IPR006059">
    <property type="entry name" value="SBP"/>
</dbReference>
<dbReference type="AlphaFoldDB" id="A0ABD4ABF5"/>
<feature type="chain" id="PRO_5044866624" description="ABC transporter substrate-binding protein" evidence="4">
    <location>
        <begin position="19"/>
        <end position="418"/>
    </location>
</feature>
<organism evidence="5 6">
    <name type="scientific">Caldibacillus thermoamylovorans</name>
    <dbReference type="NCBI Taxonomy" id="35841"/>
    <lineage>
        <taxon>Bacteria</taxon>
        <taxon>Bacillati</taxon>
        <taxon>Bacillota</taxon>
        <taxon>Bacilli</taxon>
        <taxon>Bacillales</taxon>
        <taxon>Bacillaceae</taxon>
        <taxon>Caldibacillus</taxon>
    </lineage>
</organism>
<keyword evidence="3 4" id="KW-0732">Signal</keyword>
<dbReference type="EMBL" id="JXLU01000018">
    <property type="protein sequence ID" value="KIO74007.1"/>
    <property type="molecule type" value="Genomic_DNA"/>
</dbReference>
<dbReference type="SUPFAM" id="SSF53850">
    <property type="entry name" value="Periplasmic binding protein-like II"/>
    <property type="match status" value="1"/>
</dbReference>
<reference evidence="5 6" key="1">
    <citation type="submission" date="2015-01" db="EMBL/GenBank/DDBJ databases">
        <title>Draft Genome Sequences of Four Bacillus thermoamylovorans Strains, Isolated From Food Products.</title>
        <authorList>
            <person name="Krawcyk A.O."/>
            <person name="Berendsen E.M."/>
            <person name="Eijlander R.T."/>
            <person name="de Jong A."/>
            <person name="Wells-Bennik M."/>
            <person name="Kuipers O.P."/>
        </authorList>
    </citation>
    <scope>NUCLEOTIDE SEQUENCE [LARGE SCALE GENOMIC DNA]</scope>
    <source>
        <strain evidence="5 6">B4167</strain>
    </source>
</reference>
<evidence type="ECO:0000256" key="2">
    <source>
        <dbReference type="ARBA" id="ARBA00022448"/>
    </source>
</evidence>
<dbReference type="Proteomes" id="UP000032076">
    <property type="component" value="Unassembled WGS sequence"/>
</dbReference>
<proteinExistence type="inferred from homology"/>
<evidence type="ECO:0000256" key="3">
    <source>
        <dbReference type="ARBA" id="ARBA00022729"/>
    </source>
</evidence>
<evidence type="ECO:0000313" key="6">
    <source>
        <dbReference type="Proteomes" id="UP000032076"/>
    </source>
</evidence>
<dbReference type="RefSeq" id="WP_041902040.1">
    <property type="nucleotide sequence ID" value="NZ_JXLT01000001.1"/>
</dbReference>
<comment type="similarity">
    <text evidence="1">Belongs to the bacterial solute-binding protein 1 family.</text>
</comment>
<name>A0ABD4ABF5_9BACI</name>
<sequence>MKKLVKLLVVFMVIGLLAACGSNDEKSSKSGSKDSKTLSLAVWGSSPTETKALETTVKSFEEKTGVDVKIEVIQDNFQDTLTARFAAKNAPDVFYLESYVAPRFIASGVLEDLSNKVKNPDDFFQPLLDGFRGKDGKLYGVPKDYSTLATYVNVDLLEKAGYTVQDVPSDWEGLLAFAKELQGKLDKGQAAMIFDSTMARHLSAFKATGLNPVKEDGYADFTSSQATLDYLQSIVDGQDEGYLLNPTIDLGVDSAGAAFGTNQAAIMIEGNWVLSALKQDYPNVNYAVLPAPTINGQQQTMIFNVGYAVSKSSKNKDAAIEFINFMTGEGQKQWSELSGTLPTRQSVANEMNLYDNPDLKAHVEGAEYGTVWASGETLPVISSSFDNHFQAALNGDVTLKEAMKSAEQEANAEIDRQK</sequence>
<feature type="signal peptide" evidence="4">
    <location>
        <begin position="1"/>
        <end position="18"/>
    </location>
</feature>
<dbReference type="Gene3D" id="3.40.190.10">
    <property type="entry name" value="Periplasmic binding protein-like II"/>
    <property type="match status" value="1"/>
</dbReference>
<comment type="caution">
    <text evidence="5">The sequence shown here is derived from an EMBL/GenBank/DDBJ whole genome shotgun (WGS) entry which is preliminary data.</text>
</comment>
<evidence type="ECO:0000256" key="1">
    <source>
        <dbReference type="ARBA" id="ARBA00008520"/>
    </source>
</evidence>
<evidence type="ECO:0000256" key="4">
    <source>
        <dbReference type="SAM" id="SignalP"/>
    </source>
</evidence>
<dbReference type="PANTHER" id="PTHR30061:SF50">
    <property type="entry name" value="MALTOSE_MALTODEXTRIN-BINDING PERIPLASMIC PROTEIN"/>
    <property type="match status" value="1"/>
</dbReference>
<gene>
    <name evidence="5" type="ORF">B4167_1732</name>
</gene>
<protein>
    <recommendedName>
        <fullName evidence="7">ABC transporter substrate-binding protein</fullName>
    </recommendedName>
</protein>
<dbReference type="PROSITE" id="PS51257">
    <property type="entry name" value="PROKAR_LIPOPROTEIN"/>
    <property type="match status" value="1"/>
</dbReference>
<dbReference type="PANTHER" id="PTHR30061">
    <property type="entry name" value="MALTOSE-BINDING PERIPLASMIC PROTEIN"/>
    <property type="match status" value="1"/>
</dbReference>